<sequence>MNAVDLVIIVVYLAAMPVIGVLVGRKQRSAADYFIGERSLPWWAVCFSIVATETSTLTVISTPGLIWAASGNYNGLTYLQLPFGYIIGRTLVAFIMLPRYFKGKQSTAYAFLGERFGGAMQGVSSVAFIVTRLLAEGVRLFAGAIPIQYILSSYGLHTQYWQIVVVLTALTLIYALVGGIKAVVWVDVIQLSVYILGALIAVVVLATKLPSGWTSKASDAGIFKVFDFNFDIAHLLTSQYAFLTAVVGGAIFTMASHGADQLIVQRFLACRSIRDGRKALIGSGIAVTIQFGLFLLVGAMLWAHNGFKTLKELNLKGDDVFTRFITSELPVGVAGLLIAAILASTMGALASALNALANSTVADLYQRFTKRKAADSKLLRHGRIWTLVWAVVFAVFASLFTSKDNPVIEQGLAITGYTYGALLGAFLLGMWIKRARQLDAIIAFVATVAVMAFVVLGVKIAPSPGGKPVVLAFPWYTLLGVLITLVVGGLLSLRHRGDDPRAAEALSTKPDPAEAEEAA</sequence>
<comment type="similarity">
    <text evidence="2 11">Belongs to the sodium:solute symporter (SSF) (TC 2.A.21) family.</text>
</comment>
<keyword evidence="8" id="KW-0406">Ion transport</keyword>
<feature type="transmembrane region" description="Helical" evidence="12">
    <location>
        <begin position="122"/>
        <end position="147"/>
    </location>
</feature>
<dbReference type="InterPro" id="IPR051163">
    <property type="entry name" value="Sodium:Solute_Symporter_SSF"/>
</dbReference>
<dbReference type="Proteomes" id="UP001501116">
    <property type="component" value="Unassembled WGS sequence"/>
</dbReference>
<evidence type="ECO:0000313" key="13">
    <source>
        <dbReference type="EMBL" id="GAA1976510.1"/>
    </source>
</evidence>
<feature type="transmembrane region" description="Helical" evidence="12">
    <location>
        <begin position="6"/>
        <end position="24"/>
    </location>
</feature>
<feature type="transmembrane region" description="Helical" evidence="12">
    <location>
        <begin position="378"/>
        <end position="400"/>
    </location>
</feature>
<feature type="transmembrane region" description="Helical" evidence="12">
    <location>
        <begin position="45"/>
        <end position="69"/>
    </location>
</feature>
<evidence type="ECO:0000256" key="6">
    <source>
        <dbReference type="ARBA" id="ARBA00022989"/>
    </source>
</evidence>
<evidence type="ECO:0000256" key="4">
    <source>
        <dbReference type="ARBA" id="ARBA00022475"/>
    </source>
</evidence>
<evidence type="ECO:0000256" key="1">
    <source>
        <dbReference type="ARBA" id="ARBA00004651"/>
    </source>
</evidence>
<evidence type="ECO:0000256" key="5">
    <source>
        <dbReference type="ARBA" id="ARBA00022692"/>
    </source>
</evidence>
<evidence type="ECO:0000256" key="10">
    <source>
        <dbReference type="ARBA" id="ARBA00023201"/>
    </source>
</evidence>
<feature type="transmembrane region" description="Helical" evidence="12">
    <location>
        <begin position="240"/>
        <end position="259"/>
    </location>
</feature>
<feature type="transmembrane region" description="Helical" evidence="12">
    <location>
        <begin position="412"/>
        <end position="432"/>
    </location>
</feature>
<dbReference type="PANTHER" id="PTHR42985">
    <property type="entry name" value="SODIUM-COUPLED MONOCARBOXYLATE TRANSPORTER"/>
    <property type="match status" value="1"/>
</dbReference>
<dbReference type="PROSITE" id="PS50283">
    <property type="entry name" value="NA_SOLUT_SYMP_3"/>
    <property type="match status" value="1"/>
</dbReference>
<keyword evidence="9 12" id="KW-0472">Membrane</keyword>
<dbReference type="PANTHER" id="PTHR42985:SF47">
    <property type="entry name" value="INTEGRAL MEMBRANE TRANSPORT PROTEIN"/>
    <property type="match status" value="1"/>
</dbReference>
<feature type="transmembrane region" description="Helical" evidence="12">
    <location>
        <begin position="441"/>
        <end position="461"/>
    </location>
</feature>
<dbReference type="InterPro" id="IPR001734">
    <property type="entry name" value="Na/solute_symporter"/>
</dbReference>
<evidence type="ECO:0000256" key="11">
    <source>
        <dbReference type="RuleBase" id="RU362091"/>
    </source>
</evidence>
<name>A0ABN2RX36_9PSEU</name>
<dbReference type="NCBIfam" id="TIGR00813">
    <property type="entry name" value="sss"/>
    <property type="match status" value="1"/>
</dbReference>
<feature type="transmembrane region" description="Helical" evidence="12">
    <location>
        <begin position="280"/>
        <end position="303"/>
    </location>
</feature>
<comment type="subcellular location">
    <subcellularLocation>
        <location evidence="1">Cell membrane</location>
        <topology evidence="1">Multi-pass membrane protein</topology>
    </subcellularLocation>
</comment>
<evidence type="ECO:0000256" key="3">
    <source>
        <dbReference type="ARBA" id="ARBA00022448"/>
    </source>
</evidence>
<organism evidence="13 14">
    <name type="scientific">Amycolatopsis minnesotensis</name>
    <dbReference type="NCBI Taxonomy" id="337894"/>
    <lineage>
        <taxon>Bacteria</taxon>
        <taxon>Bacillati</taxon>
        <taxon>Actinomycetota</taxon>
        <taxon>Actinomycetes</taxon>
        <taxon>Pseudonocardiales</taxon>
        <taxon>Pseudonocardiaceae</taxon>
        <taxon>Amycolatopsis</taxon>
    </lineage>
</organism>
<keyword evidence="4" id="KW-1003">Cell membrane</keyword>
<feature type="transmembrane region" description="Helical" evidence="12">
    <location>
        <begin position="473"/>
        <end position="493"/>
    </location>
</feature>
<feature type="transmembrane region" description="Helical" evidence="12">
    <location>
        <begin position="81"/>
        <end position="101"/>
    </location>
</feature>
<dbReference type="Pfam" id="PF00474">
    <property type="entry name" value="SSF"/>
    <property type="match status" value="1"/>
</dbReference>
<evidence type="ECO:0000256" key="2">
    <source>
        <dbReference type="ARBA" id="ARBA00006434"/>
    </source>
</evidence>
<evidence type="ECO:0000256" key="12">
    <source>
        <dbReference type="SAM" id="Phobius"/>
    </source>
</evidence>
<keyword evidence="5 12" id="KW-0812">Transmembrane</keyword>
<keyword evidence="14" id="KW-1185">Reference proteome</keyword>
<dbReference type="RefSeq" id="WP_344426360.1">
    <property type="nucleotide sequence ID" value="NZ_BAAANN010000028.1"/>
</dbReference>
<feature type="transmembrane region" description="Helical" evidence="12">
    <location>
        <begin position="333"/>
        <end position="357"/>
    </location>
</feature>
<accession>A0ABN2RX36</accession>
<comment type="caution">
    <text evidence="13">The sequence shown here is derived from an EMBL/GenBank/DDBJ whole genome shotgun (WGS) entry which is preliminary data.</text>
</comment>
<dbReference type="CDD" id="cd11493">
    <property type="entry name" value="SLC5sbd_NIS-like_u1"/>
    <property type="match status" value="1"/>
</dbReference>
<feature type="transmembrane region" description="Helical" evidence="12">
    <location>
        <begin position="184"/>
        <end position="206"/>
    </location>
</feature>
<keyword evidence="3" id="KW-0813">Transport</keyword>
<proteinExistence type="inferred from homology"/>
<dbReference type="Gene3D" id="1.20.1730.10">
    <property type="entry name" value="Sodium/glucose cotransporter"/>
    <property type="match status" value="1"/>
</dbReference>
<evidence type="ECO:0000313" key="14">
    <source>
        <dbReference type="Proteomes" id="UP001501116"/>
    </source>
</evidence>
<keyword evidence="7" id="KW-0915">Sodium</keyword>
<reference evidence="13 14" key="1">
    <citation type="journal article" date="2019" name="Int. J. Syst. Evol. Microbiol.">
        <title>The Global Catalogue of Microorganisms (GCM) 10K type strain sequencing project: providing services to taxonomists for standard genome sequencing and annotation.</title>
        <authorList>
            <consortium name="The Broad Institute Genomics Platform"/>
            <consortium name="The Broad Institute Genome Sequencing Center for Infectious Disease"/>
            <person name="Wu L."/>
            <person name="Ma J."/>
        </authorList>
    </citation>
    <scope>NUCLEOTIDE SEQUENCE [LARGE SCALE GENOMIC DNA]</scope>
    <source>
        <strain evidence="13 14">JCM 14545</strain>
    </source>
</reference>
<keyword evidence="10" id="KW-0739">Sodium transport</keyword>
<keyword evidence="6 12" id="KW-1133">Transmembrane helix</keyword>
<evidence type="ECO:0000256" key="9">
    <source>
        <dbReference type="ARBA" id="ARBA00023136"/>
    </source>
</evidence>
<gene>
    <name evidence="13" type="ORF">GCM10009754_60210</name>
</gene>
<dbReference type="InterPro" id="IPR038377">
    <property type="entry name" value="Na/Glc_symporter_sf"/>
</dbReference>
<evidence type="ECO:0000256" key="7">
    <source>
        <dbReference type="ARBA" id="ARBA00023053"/>
    </source>
</evidence>
<protein>
    <submittedName>
        <fullName evidence="13">Sodium:solute symporter</fullName>
    </submittedName>
</protein>
<feature type="transmembrane region" description="Helical" evidence="12">
    <location>
        <begin position="159"/>
        <end position="177"/>
    </location>
</feature>
<dbReference type="EMBL" id="BAAANN010000028">
    <property type="protein sequence ID" value="GAA1976510.1"/>
    <property type="molecule type" value="Genomic_DNA"/>
</dbReference>
<evidence type="ECO:0000256" key="8">
    <source>
        <dbReference type="ARBA" id="ARBA00023065"/>
    </source>
</evidence>